<keyword evidence="2" id="KW-1185">Reference proteome</keyword>
<name>A0A0C9ULL1_SPHS4</name>
<sequence>MRPIHGKEHTFSEECVDNILRAITIGESLTPSQRKRTKNLIREFADTFALTLSEVKPNRHTEHRINVPQDARLP</sequence>
<evidence type="ECO:0000313" key="2">
    <source>
        <dbReference type="Proteomes" id="UP000054279"/>
    </source>
</evidence>
<dbReference type="HOGENOM" id="CLU_2694729_0_0_1"/>
<dbReference type="EMBL" id="KN837277">
    <property type="protein sequence ID" value="KIJ29727.1"/>
    <property type="molecule type" value="Genomic_DNA"/>
</dbReference>
<accession>A0A0C9ULL1</accession>
<proteinExistence type="predicted"/>
<protein>
    <submittedName>
        <fullName evidence="1">Uncharacterized protein</fullName>
    </submittedName>
</protein>
<feature type="non-terminal residue" evidence="1">
    <location>
        <position position="74"/>
    </location>
</feature>
<dbReference type="Proteomes" id="UP000054279">
    <property type="component" value="Unassembled WGS sequence"/>
</dbReference>
<dbReference type="AlphaFoldDB" id="A0A0C9ULL1"/>
<organism evidence="1 2">
    <name type="scientific">Sphaerobolus stellatus (strain SS14)</name>
    <dbReference type="NCBI Taxonomy" id="990650"/>
    <lineage>
        <taxon>Eukaryota</taxon>
        <taxon>Fungi</taxon>
        <taxon>Dikarya</taxon>
        <taxon>Basidiomycota</taxon>
        <taxon>Agaricomycotina</taxon>
        <taxon>Agaricomycetes</taxon>
        <taxon>Phallomycetidae</taxon>
        <taxon>Geastrales</taxon>
        <taxon>Sphaerobolaceae</taxon>
        <taxon>Sphaerobolus</taxon>
    </lineage>
</organism>
<gene>
    <name evidence="1" type="ORF">M422DRAFT_188025</name>
</gene>
<evidence type="ECO:0000313" key="1">
    <source>
        <dbReference type="EMBL" id="KIJ29727.1"/>
    </source>
</evidence>
<dbReference type="OrthoDB" id="3363652at2759"/>
<reference evidence="1 2" key="1">
    <citation type="submission" date="2014-06" db="EMBL/GenBank/DDBJ databases">
        <title>Evolutionary Origins and Diversification of the Mycorrhizal Mutualists.</title>
        <authorList>
            <consortium name="DOE Joint Genome Institute"/>
            <consortium name="Mycorrhizal Genomics Consortium"/>
            <person name="Kohler A."/>
            <person name="Kuo A."/>
            <person name="Nagy L.G."/>
            <person name="Floudas D."/>
            <person name="Copeland A."/>
            <person name="Barry K.W."/>
            <person name="Cichocki N."/>
            <person name="Veneault-Fourrey C."/>
            <person name="LaButti K."/>
            <person name="Lindquist E.A."/>
            <person name="Lipzen A."/>
            <person name="Lundell T."/>
            <person name="Morin E."/>
            <person name="Murat C."/>
            <person name="Riley R."/>
            <person name="Ohm R."/>
            <person name="Sun H."/>
            <person name="Tunlid A."/>
            <person name="Henrissat B."/>
            <person name="Grigoriev I.V."/>
            <person name="Hibbett D.S."/>
            <person name="Martin F."/>
        </authorList>
    </citation>
    <scope>NUCLEOTIDE SEQUENCE [LARGE SCALE GENOMIC DNA]</scope>
    <source>
        <strain evidence="1 2">SS14</strain>
    </source>
</reference>